<keyword evidence="2" id="KW-1185">Reference proteome</keyword>
<evidence type="ECO:0000313" key="1">
    <source>
        <dbReference type="EMBL" id="MCE7030991.1"/>
    </source>
</evidence>
<organism evidence="1 2">
    <name type="scientific">Jiella avicenniae</name>
    <dbReference type="NCBI Taxonomy" id="2907202"/>
    <lineage>
        <taxon>Bacteria</taxon>
        <taxon>Pseudomonadati</taxon>
        <taxon>Pseudomonadota</taxon>
        <taxon>Alphaproteobacteria</taxon>
        <taxon>Hyphomicrobiales</taxon>
        <taxon>Aurantimonadaceae</taxon>
        <taxon>Jiella</taxon>
    </lineage>
</organism>
<proteinExistence type="predicted"/>
<dbReference type="AlphaFoldDB" id="A0A9X1P5R1"/>
<sequence>MRRESRAKGREGTFWRPTTRQDVRQLVLAARRYDMAGRQGGQRNGPLGHIALEVLELLAHLVDFRSGRLDPALETIAAKIKRSKSAVVDALKALRQHGFLDWLRRYVPTANEGGRGPQVQQTSNAYRLFLPAAARRLLGRYGMPAPAPDDHDHAQAMKAAEIEAMRAELPLKDDLLFNIEPGPLEAALAQLIESQQLEKQRESAKASEPMSN</sequence>
<accession>A0A9X1P5R1</accession>
<dbReference type="EMBL" id="JAJUWU010000039">
    <property type="protein sequence ID" value="MCE7030991.1"/>
    <property type="molecule type" value="Genomic_DNA"/>
</dbReference>
<evidence type="ECO:0000313" key="2">
    <source>
        <dbReference type="Proteomes" id="UP001139035"/>
    </source>
</evidence>
<dbReference type="Proteomes" id="UP001139035">
    <property type="component" value="Unassembled WGS sequence"/>
</dbReference>
<comment type="caution">
    <text evidence="1">The sequence shown here is derived from an EMBL/GenBank/DDBJ whole genome shotgun (WGS) entry which is preliminary data.</text>
</comment>
<reference evidence="1" key="1">
    <citation type="submission" date="2022-01" db="EMBL/GenBank/DDBJ databases">
        <title>Jiella avicenniae sp. nov., a novel endophytic bacterium isolated from bark of Avicennia marina.</title>
        <authorList>
            <person name="Tuo L."/>
        </authorList>
    </citation>
    <scope>NUCLEOTIDE SEQUENCE</scope>
    <source>
        <strain evidence="1">CBK1P-4</strain>
    </source>
</reference>
<gene>
    <name evidence="1" type="ORF">LZD57_23715</name>
</gene>
<dbReference type="RefSeq" id="WP_233722061.1">
    <property type="nucleotide sequence ID" value="NZ_JAJUWU010000039.1"/>
</dbReference>
<protein>
    <submittedName>
        <fullName evidence="1">Helix-turn-helix domain-containing protein</fullName>
    </submittedName>
</protein>
<name>A0A9X1P5R1_9HYPH</name>